<dbReference type="Gene3D" id="3.40.710.10">
    <property type="entry name" value="DD-peptidase/beta-lactamase superfamily"/>
    <property type="match status" value="1"/>
</dbReference>
<feature type="domain" description="Beta-lactamase-related" evidence="1">
    <location>
        <begin position="2"/>
        <end position="86"/>
    </location>
</feature>
<accession>A0A9D9E8G6</accession>
<name>A0A9D9E8G6_9LACO</name>
<comment type="caution">
    <text evidence="2">The sequence shown here is derived from an EMBL/GenBank/DDBJ whole genome shotgun (WGS) entry which is preliminary data.</text>
</comment>
<reference evidence="2" key="1">
    <citation type="submission" date="2020-10" db="EMBL/GenBank/DDBJ databases">
        <authorList>
            <person name="Gilroy R."/>
        </authorList>
    </citation>
    <scope>NUCLEOTIDE SEQUENCE</scope>
    <source>
        <strain evidence="2">C6-149</strain>
    </source>
</reference>
<gene>
    <name evidence="2" type="ORF">IAA89_06170</name>
</gene>
<dbReference type="InterPro" id="IPR012338">
    <property type="entry name" value="Beta-lactam/transpept-like"/>
</dbReference>
<reference evidence="2" key="2">
    <citation type="journal article" date="2021" name="PeerJ">
        <title>Extensive microbial diversity within the chicken gut microbiome revealed by metagenomics and culture.</title>
        <authorList>
            <person name="Gilroy R."/>
            <person name="Ravi A."/>
            <person name="Getino M."/>
            <person name="Pursley I."/>
            <person name="Horton D.L."/>
            <person name="Alikhan N.F."/>
            <person name="Baker D."/>
            <person name="Gharbi K."/>
            <person name="Hall N."/>
            <person name="Watson M."/>
            <person name="Adriaenssens E.M."/>
            <person name="Foster-Nyarko E."/>
            <person name="Jarju S."/>
            <person name="Secka A."/>
            <person name="Antonio M."/>
            <person name="Oren A."/>
            <person name="Chaudhuri R.R."/>
            <person name="La Ragione R."/>
            <person name="Hildebrand F."/>
            <person name="Pallen M.J."/>
        </authorList>
    </citation>
    <scope>NUCLEOTIDE SEQUENCE</scope>
    <source>
        <strain evidence="2">C6-149</strain>
    </source>
</reference>
<dbReference type="InterPro" id="IPR001466">
    <property type="entry name" value="Beta-lactam-related"/>
</dbReference>
<dbReference type="SUPFAM" id="SSF56601">
    <property type="entry name" value="beta-lactamase/transpeptidase-like"/>
    <property type="match status" value="1"/>
</dbReference>
<organism evidence="2 3">
    <name type="scientific">Candidatus Gallilactobacillus intestinavium</name>
    <dbReference type="NCBI Taxonomy" id="2840838"/>
    <lineage>
        <taxon>Bacteria</taxon>
        <taxon>Bacillati</taxon>
        <taxon>Bacillota</taxon>
        <taxon>Bacilli</taxon>
        <taxon>Lactobacillales</taxon>
        <taxon>Lactobacillaceae</taxon>
        <taxon>Lactobacillaceae incertae sedis</taxon>
        <taxon>Candidatus Gallilactobacillus</taxon>
    </lineage>
</organism>
<dbReference type="GO" id="GO:0016787">
    <property type="term" value="F:hydrolase activity"/>
    <property type="evidence" value="ECO:0007669"/>
    <property type="project" value="UniProtKB-KW"/>
</dbReference>
<dbReference type="EMBL" id="JADIMP010000100">
    <property type="protein sequence ID" value="MBO8441998.1"/>
    <property type="molecule type" value="Genomic_DNA"/>
</dbReference>
<dbReference type="InterPro" id="IPR050491">
    <property type="entry name" value="AmpC-like"/>
</dbReference>
<dbReference type="Pfam" id="PF00144">
    <property type="entry name" value="Beta-lactamase"/>
    <property type="match status" value="1"/>
</dbReference>
<evidence type="ECO:0000313" key="3">
    <source>
        <dbReference type="Proteomes" id="UP000823614"/>
    </source>
</evidence>
<keyword evidence="2" id="KW-0378">Hydrolase</keyword>
<evidence type="ECO:0000313" key="2">
    <source>
        <dbReference type="EMBL" id="MBO8441998.1"/>
    </source>
</evidence>
<sequence length="109" mass="12099">MLTAAAILHLVDQGKLKLSTPISQYYSSLATSNKVTVQSLLNMTSGLSNDSVPSSQLANVLNWNINPAEAGSVGQYNYQEINYVLLEGSHKSIISRLYYQYVLETKWIE</sequence>
<dbReference type="AlphaFoldDB" id="A0A9D9E8G6"/>
<dbReference type="PANTHER" id="PTHR46825">
    <property type="entry name" value="D-ALANYL-D-ALANINE-CARBOXYPEPTIDASE/ENDOPEPTIDASE AMPH"/>
    <property type="match status" value="1"/>
</dbReference>
<protein>
    <submittedName>
        <fullName evidence="2">Serine hydrolase</fullName>
    </submittedName>
</protein>
<proteinExistence type="predicted"/>
<evidence type="ECO:0000259" key="1">
    <source>
        <dbReference type="Pfam" id="PF00144"/>
    </source>
</evidence>
<dbReference type="PANTHER" id="PTHR46825:SF9">
    <property type="entry name" value="BETA-LACTAMASE-RELATED DOMAIN-CONTAINING PROTEIN"/>
    <property type="match status" value="1"/>
</dbReference>
<dbReference type="Proteomes" id="UP000823614">
    <property type="component" value="Unassembled WGS sequence"/>
</dbReference>